<protein>
    <submittedName>
        <fullName evidence="2">Uncharacterized protein</fullName>
    </submittedName>
</protein>
<feature type="compositionally biased region" description="Low complexity" evidence="1">
    <location>
        <begin position="49"/>
        <end position="66"/>
    </location>
</feature>
<dbReference type="AlphaFoldDB" id="A0A6A5SSV3"/>
<name>A0A6A5SSV3_9PLEO</name>
<organism evidence="2 3">
    <name type="scientific">Clathrospora elynae</name>
    <dbReference type="NCBI Taxonomy" id="706981"/>
    <lineage>
        <taxon>Eukaryota</taxon>
        <taxon>Fungi</taxon>
        <taxon>Dikarya</taxon>
        <taxon>Ascomycota</taxon>
        <taxon>Pezizomycotina</taxon>
        <taxon>Dothideomycetes</taxon>
        <taxon>Pleosporomycetidae</taxon>
        <taxon>Pleosporales</taxon>
        <taxon>Diademaceae</taxon>
        <taxon>Clathrospora</taxon>
    </lineage>
</organism>
<accession>A0A6A5SSV3</accession>
<feature type="compositionally biased region" description="Polar residues" evidence="1">
    <location>
        <begin position="80"/>
        <end position="92"/>
    </location>
</feature>
<gene>
    <name evidence="2" type="ORF">EJ02DRAFT_465104</name>
</gene>
<evidence type="ECO:0000313" key="2">
    <source>
        <dbReference type="EMBL" id="KAF1943203.1"/>
    </source>
</evidence>
<evidence type="ECO:0000256" key="1">
    <source>
        <dbReference type="SAM" id="MobiDB-lite"/>
    </source>
</evidence>
<reference evidence="2" key="1">
    <citation type="journal article" date="2020" name="Stud. Mycol.">
        <title>101 Dothideomycetes genomes: a test case for predicting lifestyles and emergence of pathogens.</title>
        <authorList>
            <person name="Haridas S."/>
            <person name="Albert R."/>
            <person name="Binder M."/>
            <person name="Bloem J."/>
            <person name="Labutti K."/>
            <person name="Salamov A."/>
            <person name="Andreopoulos B."/>
            <person name="Baker S."/>
            <person name="Barry K."/>
            <person name="Bills G."/>
            <person name="Bluhm B."/>
            <person name="Cannon C."/>
            <person name="Castanera R."/>
            <person name="Culley D."/>
            <person name="Daum C."/>
            <person name="Ezra D."/>
            <person name="Gonzalez J."/>
            <person name="Henrissat B."/>
            <person name="Kuo A."/>
            <person name="Liang C."/>
            <person name="Lipzen A."/>
            <person name="Lutzoni F."/>
            <person name="Magnuson J."/>
            <person name="Mondo S."/>
            <person name="Nolan M."/>
            <person name="Ohm R."/>
            <person name="Pangilinan J."/>
            <person name="Park H.-J."/>
            <person name="Ramirez L."/>
            <person name="Alfaro M."/>
            <person name="Sun H."/>
            <person name="Tritt A."/>
            <person name="Yoshinaga Y."/>
            <person name="Zwiers L.-H."/>
            <person name="Turgeon B."/>
            <person name="Goodwin S."/>
            <person name="Spatafora J."/>
            <person name="Crous P."/>
            <person name="Grigoriev I."/>
        </authorList>
    </citation>
    <scope>NUCLEOTIDE SEQUENCE</scope>
    <source>
        <strain evidence="2">CBS 161.51</strain>
    </source>
</reference>
<feature type="region of interest" description="Disordered" evidence="1">
    <location>
        <begin position="1"/>
        <end position="92"/>
    </location>
</feature>
<dbReference type="Proteomes" id="UP000800038">
    <property type="component" value="Unassembled WGS sequence"/>
</dbReference>
<evidence type="ECO:0000313" key="3">
    <source>
        <dbReference type="Proteomes" id="UP000800038"/>
    </source>
</evidence>
<keyword evidence="3" id="KW-1185">Reference proteome</keyword>
<dbReference type="EMBL" id="ML976027">
    <property type="protein sequence ID" value="KAF1943203.1"/>
    <property type="molecule type" value="Genomic_DNA"/>
</dbReference>
<sequence length="167" mass="18112">MAPKRLRQLTPASSDGDGDSAMHSSPGNASDDEMFPDEALPNNPATPHNANLNLASNSNELSPPNSQTQSRDPSSLALGVNSNGKRPLSTGMTQLATNLPEGEGVHRDAETGYQWSMQEDQPGFAWKNARVREEEARAWDSIVDKEHMVKLTYGDPLDASVAPKMKR</sequence>
<proteinExistence type="predicted"/>
<dbReference type="OrthoDB" id="5377039at2759"/>